<accession>A0ABU2FC32</accession>
<evidence type="ECO:0000313" key="2">
    <source>
        <dbReference type="EMBL" id="MDS0259819.1"/>
    </source>
</evidence>
<protein>
    <submittedName>
        <fullName evidence="2">Uncharacterized protein</fullName>
    </submittedName>
</protein>
<evidence type="ECO:0000256" key="1">
    <source>
        <dbReference type="SAM" id="Phobius"/>
    </source>
</evidence>
<organism evidence="2 3">
    <name type="scientific">Haloarcula saliterrae</name>
    <dbReference type="NCBI Taxonomy" id="2950534"/>
    <lineage>
        <taxon>Archaea</taxon>
        <taxon>Methanobacteriati</taxon>
        <taxon>Methanobacteriota</taxon>
        <taxon>Stenosarchaea group</taxon>
        <taxon>Halobacteria</taxon>
        <taxon>Halobacteriales</taxon>
        <taxon>Haloarculaceae</taxon>
        <taxon>Haloarcula</taxon>
    </lineage>
</organism>
<gene>
    <name evidence="2" type="ORF">NDI56_10490</name>
</gene>
<feature type="transmembrane region" description="Helical" evidence="1">
    <location>
        <begin position="49"/>
        <end position="76"/>
    </location>
</feature>
<reference evidence="2 3" key="1">
    <citation type="submission" date="2022-06" db="EMBL/GenBank/DDBJ databases">
        <title>Haloarcula sp. a new haloarchaeum isolate from saline soil.</title>
        <authorList>
            <person name="Strakova D."/>
            <person name="Galisteo C."/>
            <person name="Sanchez-Porro C."/>
            <person name="Ventosa A."/>
        </authorList>
    </citation>
    <scope>NUCLEOTIDE SEQUENCE [LARGE SCALE GENOMIC DNA]</scope>
    <source>
        <strain evidence="2 3">S1CR25-12</strain>
    </source>
</reference>
<feature type="transmembrane region" description="Helical" evidence="1">
    <location>
        <begin position="15"/>
        <end position="37"/>
    </location>
</feature>
<dbReference type="EMBL" id="JAMQON010000002">
    <property type="protein sequence ID" value="MDS0259819.1"/>
    <property type="molecule type" value="Genomic_DNA"/>
</dbReference>
<dbReference type="RefSeq" id="WP_310919473.1">
    <property type="nucleotide sequence ID" value="NZ_JAMQON010000002.1"/>
</dbReference>
<keyword evidence="1" id="KW-0812">Transmembrane</keyword>
<proteinExistence type="predicted"/>
<comment type="caution">
    <text evidence="2">The sequence shown here is derived from an EMBL/GenBank/DDBJ whole genome shotgun (WGS) entry which is preliminary data.</text>
</comment>
<keyword evidence="1" id="KW-0472">Membrane</keyword>
<keyword evidence="1" id="KW-1133">Transmembrane helix</keyword>
<evidence type="ECO:0000313" key="3">
    <source>
        <dbReference type="Proteomes" id="UP001259659"/>
    </source>
</evidence>
<keyword evidence="3" id="KW-1185">Reference proteome</keyword>
<sequence>MIVPLQAGSPVNVELFIILGMMGLLFLANLGVSVWIYRDAKRRNVSHAFAWGAGSFLSGFLGGIGAVVLWVLYFVVRDEQGSGGPSVRGES</sequence>
<name>A0ABU2FC32_9EURY</name>
<dbReference type="Proteomes" id="UP001259659">
    <property type="component" value="Unassembled WGS sequence"/>
</dbReference>